<reference evidence="5" key="1">
    <citation type="submission" date="2019-08" db="EMBL/GenBank/DDBJ databases">
        <title>The genome of the North American firefly Photinus pyralis.</title>
        <authorList>
            <consortium name="Photinus pyralis genome working group"/>
            <person name="Fallon T.R."/>
            <person name="Sander Lower S.E."/>
            <person name="Weng J.-K."/>
        </authorList>
    </citation>
    <scope>NUCLEOTIDE SEQUENCE</scope>
    <source>
        <strain evidence="5">TRF0915ILg1</strain>
        <tissue evidence="5">Whole body</tissue>
    </source>
</reference>
<dbReference type="Pfam" id="PF00589">
    <property type="entry name" value="Phage_integrase"/>
    <property type="match status" value="1"/>
</dbReference>
<evidence type="ECO:0000313" key="6">
    <source>
        <dbReference type="Proteomes" id="UP000801492"/>
    </source>
</evidence>
<dbReference type="GO" id="GO:0015074">
    <property type="term" value="P:DNA integration"/>
    <property type="evidence" value="ECO:0007669"/>
    <property type="project" value="InterPro"/>
</dbReference>
<dbReference type="GO" id="GO:0006310">
    <property type="term" value="P:DNA recombination"/>
    <property type="evidence" value="ECO:0007669"/>
    <property type="project" value="UniProtKB-KW"/>
</dbReference>
<dbReference type="GO" id="GO:0003677">
    <property type="term" value="F:DNA binding"/>
    <property type="evidence" value="ECO:0007669"/>
    <property type="project" value="UniProtKB-KW"/>
</dbReference>
<dbReference type="PANTHER" id="PTHR30349:SF41">
    <property type="entry name" value="INTEGRASE_RECOMBINASE PROTEIN MJ0367-RELATED"/>
    <property type="match status" value="1"/>
</dbReference>
<sequence>ELRLCSKKKAAVQLKSRGNTHTTLNAPVLVPVSVQHPWCMEAASTMLSVDIVKKARRDASSEVTEAESCNEEDKAQKINAMGVEEENGNLGSLIFTPVRSQTRKPCEDSNSSGSGNKIKSQPIETRNRYEVLSEVEDNDYNSENESGMKIEASEGVEDGKQNRSKKEKPPPPVVLHGYTVNHSELSKIIGKTATKGYSMKYTRNNINIFIKDKSERKTFIDRIKEQSKQTSGPELCNISEQSDLASSSNQQPSTSSTSNLISPSTPGTPARKTNLMTSSQLNEDNDPSSLNQPTYISPFVSWKEQESDEDTSDDFLQLQRKPIEGDFVVVKFHDEKKNSPMRYIAKIPKEQIEVDNFEITIYHKSATDVLLVLSAPEFYGAAKRQILLSVALIFGIAGALRREELYKMTLEDINDTGTVLIITIPDSKTHIQRRFTVIAETTQKDLNLIEIYRKYKAQRLKNVKSNHFFLQFRNGNCKTQVVGINTFSKIPPIVAKYLSLLNPDHYTGHAFRRSSASLLVDSGGDLIQLKKHGGWKSNAVAEGYVDQSIQNKMDCANKIFTGGHSSRNTPNPASFSANNINDNVLSVVEKSININSCNTNGVSVD</sequence>
<feature type="compositionally biased region" description="Low complexity" evidence="3">
    <location>
        <begin position="246"/>
        <end position="265"/>
    </location>
</feature>
<feature type="compositionally biased region" description="Basic and acidic residues" evidence="3">
    <location>
        <begin position="146"/>
        <end position="161"/>
    </location>
</feature>
<dbReference type="Proteomes" id="UP000801492">
    <property type="component" value="Unassembled WGS sequence"/>
</dbReference>
<accession>A0A8K0CDC0</accession>
<dbReference type="SUPFAM" id="SSF56349">
    <property type="entry name" value="DNA breaking-rejoining enzymes"/>
    <property type="match status" value="1"/>
</dbReference>
<dbReference type="PROSITE" id="PS51898">
    <property type="entry name" value="TYR_RECOMBINASE"/>
    <property type="match status" value="1"/>
</dbReference>
<keyword evidence="6" id="KW-1185">Reference proteome</keyword>
<keyword evidence="2" id="KW-0233">DNA recombination</keyword>
<dbReference type="EMBL" id="VTPC01090650">
    <property type="protein sequence ID" value="KAF2882112.1"/>
    <property type="molecule type" value="Genomic_DNA"/>
</dbReference>
<dbReference type="InterPro" id="IPR013762">
    <property type="entry name" value="Integrase-like_cat_sf"/>
</dbReference>
<protein>
    <recommendedName>
        <fullName evidence="4">Tyr recombinase domain-containing protein</fullName>
    </recommendedName>
</protein>
<dbReference type="InterPro" id="IPR002104">
    <property type="entry name" value="Integrase_catalytic"/>
</dbReference>
<dbReference type="PANTHER" id="PTHR30349">
    <property type="entry name" value="PHAGE INTEGRASE-RELATED"/>
    <property type="match status" value="1"/>
</dbReference>
<dbReference type="InterPro" id="IPR011010">
    <property type="entry name" value="DNA_brk_join_enz"/>
</dbReference>
<feature type="non-terminal residue" evidence="5">
    <location>
        <position position="1"/>
    </location>
</feature>
<name>A0A8K0CDC0_IGNLU</name>
<dbReference type="InterPro" id="IPR050090">
    <property type="entry name" value="Tyrosine_recombinase_XerCD"/>
</dbReference>
<dbReference type="AlphaFoldDB" id="A0A8K0CDC0"/>
<evidence type="ECO:0000256" key="2">
    <source>
        <dbReference type="ARBA" id="ARBA00023172"/>
    </source>
</evidence>
<evidence type="ECO:0000313" key="5">
    <source>
        <dbReference type="EMBL" id="KAF2882112.1"/>
    </source>
</evidence>
<comment type="caution">
    <text evidence="5">The sequence shown here is derived from an EMBL/GenBank/DDBJ whole genome shotgun (WGS) entry which is preliminary data.</text>
</comment>
<proteinExistence type="predicted"/>
<dbReference type="CDD" id="cd00397">
    <property type="entry name" value="DNA_BRE_C"/>
    <property type="match status" value="1"/>
</dbReference>
<organism evidence="5 6">
    <name type="scientific">Ignelater luminosus</name>
    <name type="common">Cucubano</name>
    <name type="synonym">Pyrophorus luminosus</name>
    <dbReference type="NCBI Taxonomy" id="2038154"/>
    <lineage>
        <taxon>Eukaryota</taxon>
        <taxon>Metazoa</taxon>
        <taxon>Ecdysozoa</taxon>
        <taxon>Arthropoda</taxon>
        <taxon>Hexapoda</taxon>
        <taxon>Insecta</taxon>
        <taxon>Pterygota</taxon>
        <taxon>Neoptera</taxon>
        <taxon>Endopterygota</taxon>
        <taxon>Coleoptera</taxon>
        <taxon>Polyphaga</taxon>
        <taxon>Elateriformia</taxon>
        <taxon>Elateroidea</taxon>
        <taxon>Elateridae</taxon>
        <taxon>Agrypninae</taxon>
        <taxon>Pyrophorini</taxon>
        <taxon>Ignelater</taxon>
    </lineage>
</organism>
<dbReference type="Gene3D" id="1.10.443.10">
    <property type="entry name" value="Intergrase catalytic core"/>
    <property type="match status" value="1"/>
</dbReference>
<feature type="compositionally biased region" description="Acidic residues" evidence="3">
    <location>
        <begin position="133"/>
        <end position="142"/>
    </location>
</feature>
<feature type="compositionally biased region" description="Polar residues" evidence="3">
    <location>
        <begin position="274"/>
        <end position="295"/>
    </location>
</feature>
<dbReference type="OrthoDB" id="7697116at2759"/>
<feature type="non-terminal residue" evidence="5">
    <location>
        <position position="605"/>
    </location>
</feature>
<feature type="domain" description="Tyr recombinase" evidence="4">
    <location>
        <begin position="359"/>
        <end position="557"/>
    </location>
</feature>
<feature type="compositionally biased region" description="Low complexity" evidence="3">
    <location>
        <begin position="109"/>
        <end position="120"/>
    </location>
</feature>
<evidence type="ECO:0000256" key="1">
    <source>
        <dbReference type="ARBA" id="ARBA00023125"/>
    </source>
</evidence>
<evidence type="ECO:0000259" key="4">
    <source>
        <dbReference type="PROSITE" id="PS51898"/>
    </source>
</evidence>
<gene>
    <name evidence="5" type="ORF">ILUMI_24034</name>
</gene>
<feature type="region of interest" description="Disordered" evidence="3">
    <location>
        <begin position="99"/>
        <end position="174"/>
    </location>
</feature>
<evidence type="ECO:0000256" key="3">
    <source>
        <dbReference type="SAM" id="MobiDB-lite"/>
    </source>
</evidence>
<feature type="region of interest" description="Disordered" evidence="3">
    <location>
        <begin position="241"/>
        <end position="295"/>
    </location>
</feature>
<keyword evidence="1" id="KW-0238">DNA-binding</keyword>